<dbReference type="Ensembl" id="ENSOMET00000019261.1">
    <property type="protein sequence ID" value="ENSOMEP00000012019.1"/>
    <property type="gene ID" value="ENSOMEG00000013376.1"/>
</dbReference>
<feature type="transmembrane region" description="Helical" evidence="2">
    <location>
        <begin position="1182"/>
        <end position="1204"/>
    </location>
</feature>
<feature type="compositionally biased region" description="Basic and acidic residues" evidence="1">
    <location>
        <begin position="716"/>
        <end position="736"/>
    </location>
</feature>
<keyword evidence="2" id="KW-0812">Transmembrane</keyword>
<keyword evidence="2" id="KW-0472">Membrane</keyword>
<feature type="region of interest" description="Disordered" evidence="1">
    <location>
        <begin position="875"/>
        <end position="1062"/>
    </location>
</feature>
<keyword evidence="3" id="KW-0732">Signal</keyword>
<feature type="compositionally biased region" description="Basic and acidic residues" evidence="1">
    <location>
        <begin position="959"/>
        <end position="977"/>
    </location>
</feature>
<reference evidence="5" key="2">
    <citation type="submission" date="2025-09" db="UniProtKB">
        <authorList>
            <consortium name="Ensembl"/>
        </authorList>
    </citation>
    <scope>IDENTIFICATION</scope>
</reference>
<dbReference type="PANTHER" id="PTHR12307">
    <property type="entry name" value="PROTEIN PHOSPHATASE 1 REGULATORY SUBUNIT"/>
    <property type="match status" value="1"/>
</dbReference>
<dbReference type="Pfam" id="PF03370">
    <property type="entry name" value="CBM_21"/>
    <property type="match status" value="1"/>
</dbReference>
<protein>
    <recommendedName>
        <fullName evidence="4">CBM21 domain-containing protein</fullName>
    </recommendedName>
</protein>
<feature type="compositionally biased region" description="Basic and acidic residues" evidence="1">
    <location>
        <begin position="910"/>
        <end position="924"/>
    </location>
</feature>
<name>A0A3B3C363_ORYME</name>
<feature type="region of interest" description="Disordered" evidence="1">
    <location>
        <begin position="410"/>
        <end position="429"/>
    </location>
</feature>
<feature type="region of interest" description="Disordered" evidence="1">
    <location>
        <begin position="104"/>
        <end position="140"/>
    </location>
</feature>
<feature type="compositionally biased region" description="Polar residues" evidence="1">
    <location>
        <begin position="630"/>
        <end position="639"/>
    </location>
</feature>
<dbReference type="AlphaFoldDB" id="A0A3B3C363"/>
<keyword evidence="6" id="KW-1185">Reference proteome</keyword>
<dbReference type="GO" id="GO:0008157">
    <property type="term" value="F:protein phosphatase 1 binding"/>
    <property type="evidence" value="ECO:0007669"/>
    <property type="project" value="TreeGrafter"/>
</dbReference>
<evidence type="ECO:0000256" key="2">
    <source>
        <dbReference type="SAM" id="Phobius"/>
    </source>
</evidence>
<evidence type="ECO:0000256" key="1">
    <source>
        <dbReference type="SAM" id="MobiDB-lite"/>
    </source>
</evidence>
<feature type="chain" id="PRO_5017327683" description="CBM21 domain-containing protein" evidence="3">
    <location>
        <begin position="26"/>
        <end position="1258"/>
    </location>
</feature>
<reference evidence="5" key="1">
    <citation type="submission" date="2025-08" db="UniProtKB">
        <authorList>
            <consortium name="Ensembl"/>
        </authorList>
    </citation>
    <scope>IDENTIFICATION</scope>
</reference>
<dbReference type="GO" id="GO:0000164">
    <property type="term" value="C:protein phosphatase type 1 complex"/>
    <property type="evidence" value="ECO:0007669"/>
    <property type="project" value="TreeGrafter"/>
</dbReference>
<dbReference type="PROSITE" id="PS51159">
    <property type="entry name" value="CBM21"/>
    <property type="match status" value="1"/>
</dbReference>
<feature type="region of interest" description="Disordered" evidence="1">
    <location>
        <begin position="315"/>
        <end position="347"/>
    </location>
</feature>
<feature type="compositionally biased region" description="Basic and acidic residues" evidence="1">
    <location>
        <begin position="1024"/>
        <end position="1046"/>
    </location>
</feature>
<proteinExistence type="predicted"/>
<evidence type="ECO:0000313" key="6">
    <source>
        <dbReference type="Proteomes" id="UP000261560"/>
    </source>
</evidence>
<dbReference type="InterPro" id="IPR038175">
    <property type="entry name" value="CBM21_dom_sf"/>
</dbReference>
<evidence type="ECO:0000256" key="3">
    <source>
        <dbReference type="SAM" id="SignalP"/>
    </source>
</evidence>
<feature type="signal peptide" evidence="3">
    <location>
        <begin position="1"/>
        <end position="25"/>
    </location>
</feature>
<feature type="domain" description="CBM21" evidence="4">
    <location>
        <begin position="197"/>
        <end position="307"/>
    </location>
</feature>
<feature type="compositionally biased region" description="Basic and acidic residues" evidence="1">
    <location>
        <begin position="881"/>
        <end position="902"/>
    </location>
</feature>
<accession>A0A3B3C363</accession>
<feature type="compositionally biased region" description="Polar residues" evidence="1">
    <location>
        <begin position="1009"/>
        <end position="1023"/>
    </location>
</feature>
<feature type="compositionally biased region" description="Acidic residues" evidence="1">
    <location>
        <begin position="121"/>
        <end position="135"/>
    </location>
</feature>
<dbReference type="CDD" id="cd22255">
    <property type="entry name" value="PBD_PPP1R3A"/>
    <property type="match status" value="1"/>
</dbReference>
<dbReference type="Gene3D" id="2.60.40.2440">
    <property type="entry name" value="Carbohydrate binding type-21 domain"/>
    <property type="match status" value="1"/>
</dbReference>
<evidence type="ECO:0000259" key="4">
    <source>
        <dbReference type="PROSITE" id="PS51159"/>
    </source>
</evidence>
<organism evidence="5 6">
    <name type="scientific">Oryzias melastigma</name>
    <name type="common">Marine medaka</name>
    <dbReference type="NCBI Taxonomy" id="30732"/>
    <lineage>
        <taxon>Eukaryota</taxon>
        <taxon>Metazoa</taxon>
        <taxon>Chordata</taxon>
        <taxon>Craniata</taxon>
        <taxon>Vertebrata</taxon>
        <taxon>Euteleostomi</taxon>
        <taxon>Actinopterygii</taxon>
        <taxon>Neopterygii</taxon>
        <taxon>Teleostei</taxon>
        <taxon>Neoteleostei</taxon>
        <taxon>Acanthomorphata</taxon>
        <taxon>Ovalentaria</taxon>
        <taxon>Atherinomorphae</taxon>
        <taxon>Beloniformes</taxon>
        <taxon>Adrianichthyidae</taxon>
        <taxon>Oryziinae</taxon>
        <taxon>Oryzias</taxon>
    </lineage>
</organism>
<sequence>MRGRSALFFFFHFFFLDSNTHQAVSQQARIFGTRNPPGGGTCLCAEVCVVIFGRTATSCDVRATCYIDQAGGGHFGLPSEPDRRAEGADSCRPDRGMEALCMRASEPTLERDGGEGKLEASVEEESDESDEDSEAEPPPVVRRKVSFADAFGLDLVSVKEFDNIEVAEAEESWPDGGDQEFYLTCLFTVPLSPEELDLRLQAQMLELESIELLPGTTTLRGIIRVVNLCYAKNIYVRMTLDQWNSHFDLPAEYIPGSSDMRTDRFAFCYTPTPPFEKEGTRVEFCLRYETPAGTFWANNKGMNYILFCHQKPREKENQDETKTKRSCLKAQSRNGGAEEKTWEPTVSAESEARIGIDTCDGEKKVRPDFSLQGQEHKTLVESIKSRRRAARLARVQDFFSQRRQQLLKACPRDSASGRETSQAEPSLRSDCPGVLRKCPKTRLSESPQVLTYHQIPLLPLDWNSDTAQQWGPADAGDIWTGRAKMTLSGASEQDPASVNDTWEPFPDTAGGSDNKAAAVSDVWQVFLNGPRCMDHSDVPESEWLQTAASVSPSNDKRPRLQYSAGSQEFEEFQMGTNAPGNLHTLAACQPLSDSCETLSATVASNTKARQPVEACDSSPGDDSAAAQDAPQRSQTGSKTDTTREFSLQRAASKDSAGSPGECHKLTASEQEAGGTMGGGIEGDEPFTLHTDDSVTSSGELETTDMTAVPESPNASADDRISQGARLDEGLSSRGEGEVTGTPPDNAPSDTLAFRETIRQETKDAARYVFSASRQALEERITMNYTEKKEPCGSEVFKQQETREYGRSQKCGDEGSTKEVEVGFDPYQISQQEFEPIGINTDGGLEERKNIEGKVPWVDGEQIGTGTRMSSETLFGLMGDKSSCDEPSKSNRASGDQRLKSETTEEVLNQKSEEARSGHNEKSVEYTKPSVHPTTESTAIDEIFQIDQPCLMEKPNLHPFEVKDSRQIDSGREMRGQKEGIGGVKSSREESEATRGSSAETSERIEDDTSQGNEWTSTGELTTEATRELVVERPQGEEEYATKKEELTAEAEGPPLEDETASNETASLGMELVERFGEGLVRRILEEVFVRQGKVSSGNEMGDCQLLEKDPVDTFSSEGLFSAETSWSFKQSYTIHSRCQPLSSTEPSHVPHKLQETPNLAPPDEQMTETTQPLTKSKQSHVLLWWSILYIIVHITRLILCTLLVSGFFLVVFLYDFPAFFALYVFSMWCWIFKWRRWTKESLGRQKRKSFDASPPNEL</sequence>
<dbReference type="GO" id="GO:2001069">
    <property type="term" value="F:glycogen binding"/>
    <property type="evidence" value="ECO:0007669"/>
    <property type="project" value="TreeGrafter"/>
</dbReference>
<dbReference type="GO" id="GO:0005979">
    <property type="term" value="P:regulation of glycogen biosynthetic process"/>
    <property type="evidence" value="ECO:0007669"/>
    <property type="project" value="TreeGrafter"/>
</dbReference>
<dbReference type="PANTHER" id="PTHR12307:SF2">
    <property type="entry name" value="PROTEIN PHOSPHATASE 1 REGULATORY SUBUNIT 3A"/>
    <property type="match status" value="1"/>
</dbReference>
<dbReference type="OMA" id="DSPTECH"/>
<feature type="compositionally biased region" description="Polar residues" evidence="1">
    <location>
        <begin position="693"/>
        <end position="705"/>
    </location>
</feature>
<dbReference type="PaxDb" id="30732-ENSOMEP00000012019"/>
<dbReference type="STRING" id="30732.ENSOMEP00000012019"/>
<feature type="region of interest" description="Disordered" evidence="1">
    <location>
        <begin position="603"/>
        <end position="750"/>
    </location>
</feature>
<dbReference type="GeneTree" id="ENSGT00940000157682"/>
<feature type="transmembrane region" description="Helical" evidence="2">
    <location>
        <begin position="1211"/>
        <end position="1233"/>
    </location>
</feature>
<dbReference type="Proteomes" id="UP000261560">
    <property type="component" value="Unplaced"/>
</dbReference>
<evidence type="ECO:0000313" key="5">
    <source>
        <dbReference type="Ensembl" id="ENSOMEP00000012019.1"/>
    </source>
</evidence>
<dbReference type="InterPro" id="IPR005036">
    <property type="entry name" value="CBM21_dom"/>
</dbReference>
<keyword evidence="2" id="KW-1133">Transmembrane helix</keyword>
<dbReference type="InterPro" id="IPR050782">
    <property type="entry name" value="PP1_regulatory_subunit_3"/>
</dbReference>
<feature type="compositionally biased region" description="Basic and acidic residues" evidence="1">
    <location>
        <begin position="108"/>
        <end position="120"/>
    </location>
</feature>
<feature type="region of interest" description="Disordered" evidence="1">
    <location>
        <begin position="1142"/>
        <end position="1169"/>
    </location>
</feature>